<sequence>MRMMVVSKIVRLRVDETGGMRMMVVGEIVRLQVDETGGMRMMVVCSDLGGMRMMVVIHNLVKASNNIVYNQMVVLRSDVENMSKYHKQTRRGGAKDRWDVEYESFIDDWNNRHTKVITGTHANKLPNSYFEWYYNTFNPFFFKPPPTLNNPSTSTREFTPDPDQTPMQTTTQNQSAPYLDYTPPQFSIYDHQTYISPPTTNFYDQQNFYPSNDPNFHTPAQQNFYTPAQQNFPNNLFTSPQHNTYDTQNSVGSSWINELITLDDPNNPNIFDNLSGVPFTSLFNDTSTSNFFNASISSNPTASFQYQQDDVEQHQGELRRGDRVRHAPTCGTGGHLGDDDVGGGGGGGRGRGRARGRDN</sequence>
<organism evidence="1 2">
    <name type="scientific">Trifolium pratense</name>
    <name type="common">Red clover</name>
    <dbReference type="NCBI Taxonomy" id="57577"/>
    <lineage>
        <taxon>Eukaryota</taxon>
        <taxon>Viridiplantae</taxon>
        <taxon>Streptophyta</taxon>
        <taxon>Embryophyta</taxon>
        <taxon>Tracheophyta</taxon>
        <taxon>Spermatophyta</taxon>
        <taxon>Magnoliopsida</taxon>
        <taxon>eudicotyledons</taxon>
        <taxon>Gunneridae</taxon>
        <taxon>Pentapetalae</taxon>
        <taxon>rosids</taxon>
        <taxon>fabids</taxon>
        <taxon>Fabales</taxon>
        <taxon>Fabaceae</taxon>
        <taxon>Papilionoideae</taxon>
        <taxon>50 kb inversion clade</taxon>
        <taxon>NPAAA clade</taxon>
        <taxon>Hologalegina</taxon>
        <taxon>IRL clade</taxon>
        <taxon>Trifolieae</taxon>
        <taxon>Trifolium</taxon>
    </lineage>
</organism>
<reference evidence="1" key="1">
    <citation type="submission" date="2023-10" db="EMBL/GenBank/DDBJ databases">
        <authorList>
            <person name="Rodriguez Cubillos JULIANA M."/>
            <person name="De Vega J."/>
        </authorList>
    </citation>
    <scope>NUCLEOTIDE SEQUENCE</scope>
</reference>
<dbReference type="EMBL" id="CASHSV030000513">
    <property type="protein sequence ID" value="CAJ2667191.1"/>
    <property type="molecule type" value="Genomic_DNA"/>
</dbReference>
<accession>A0ACB0LD08</accession>
<gene>
    <name evidence="1" type="ORF">MILVUS5_LOCUS31875</name>
</gene>
<comment type="caution">
    <text evidence="1">The sequence shown here is derived from an EMBL/GenBank/DDBJ whole genome shotgun (WGS) entry which is preliminary data.</text>
</comment>
<evidence type="ECO:0000313" key="1">
    <source>
        <dbReference type="EMBL" id="CAJ2667191.1"/>
    </source>
</evidence>
<name>A0ACB0LD08_TRIPR</name>
<protein>
    <submittedName>
        <fullName evidence="1">Uncharacterized protein</fullName>
    </submittedName>
</protein>
<keyword evidence="2" id="KW-1185">Reference proteome</keyword>
<dbReference type="Proteomes" id="UP001177021">
    <property type="component" value="Unassembled WGS sequence"/>
</dbReference>
<proteinExistence type="predicted"/>
<evidence type="ECO:0000313" key="2">
    <source>
        <dbReference type="Proteomes" id="UP001177021"/>
    </source>
</evidence>